<feature type="chain" id="PRO_5042293029" evidence="3">
    <location>
        <begin position="20"/>
        <end position="213"/>
    </location>
</feature>
<organism evidence="5 6">
    <name type="scientific">Clydaea vesicula</name>
    <dbReference type="NCBI Taxonomy" id="447962"/>
    <lineage>
        <taxon>Eukaryota</taxon>
        <taxon>Fungi</taxon>
        <taxon>Fungi incertae sedis</taxon>
        <taxon>Chytridiomycota</taxon>
        <taxon>Chytridiomycota incertae sedis</taxon>
        <taxon>Chytridiomycetes</taxon>
        <taxon>Lobulomycetales</taxon>
        <taxon>Lobulomycetaceae</taxon>
        <taxon>Clydaea</taxon>
    </lineage>
</organism>
<keyword evidence="6" id="KW-1185">Reference proteome</keyword>
<dbReference type="Proteomes" id="UP001211065">
    <property type="component" value="Unassembled WGS sequence"/>
</dbReference>
<accession>A0AAD5U5Q0</accession>
<evidence type="ECO:0000256" key="3">
    <source>
        <dbReference type="SAM" id="SignalP"/>
    </source>
</evidence>
<dbReference type="PANTHER" id="PTHR46809">
    <property type="entry name" value="STROMAL CELL-DERIVED FACTOR 2-LIKE PROTEIN"/>
    <property type="match status" value="1"/>
</dbReference>
<feature type="domain" description="MIR" evidence="4">
    <location>
        <begin position="31"/>
        <end position="85"/>
    </location>
</feature>
<gene>
    <name evidence="5" type="primary">SDF2L1</name>
    <name evidence="5" type="ORF">HK099_006909</name>
</gene>
<evidence type="ECO:0000256" key="1">
    <source>
        <dbReference type="ARBA" id="ARBA00022729"/>
    </source>
</evidence>
<evidence type="ECO:0000259" key="4">
    <source>
        <dbReference type="PROSITE" id="PS50919"/>
    </source>
</evidence>
<proteinExistence type="predicted"/>
<reference evidence="5" key="1">
    <citation type="submission" date="2020-05" db="EMBL/GenBank/DDBJ databases">
        <title>Phylogenomic resolution of chytrid fungi.</title>
        <authorList>
            <person name="Stajich J.E."/>
            <person name="Amses K."/>
            <person name="Simmons R."/>
            <person name="Seto K."/>
            <person name="Myers J."/>
            <person name="Bonds A."/>
            <person name="Quandt C.A."/>
            <person name="Barry K."/>
            <person name="Liu P."/>
            <person name="Grigoriev I."/>
            <person name="Longcore J.E."/>
            <person name="James T.Y."/>
        </authorList>
    </citation>
    <scope>NUCLEOTIDE SEQUENCE</scope>
    <source>
        <strain evidence="5">JEL0476</strain>
    </source>
</reference>
<feature type="signal peptide" evidence="3">
    <location>
        <begin position="1"/>
        <end position="19"/>
    </location>
</feature>
<keyword evidence="2" id="KW-0677">Repeat</keyword>
<dbReference type="Gene3D" id="2.80.10.50">
    <property type="match status" value="1"/>
</dbReference>
<feature type="domain" description="MIR" evidence="4">
    <location>
        <begin position="94"/>
        <end position="146"/>
    </location>
</feature>
<dbReference type="PANTHER" id="PTHR46809:SF2">
    <property type="entry name" value="GH21273P"/>
    <property type="match status" value="1"/>
</dbReference>
<dbReference type="InterPro" id="IPR036300">
    <property type="entry name" value="MIR_dom_sf"/>
</dbReference>
<comment type="caution">
    <text evidence="5">The sequence shown here is derived from an EMBL/GenBank/DDBJ whole genome shotgun (WGS) entry which is preliminary data.</text>
</comment>
<name>A0AAD5U5Q0_9FUNG</name>
<evidence type="ECO:0000313" key="6">
    <source>
        <dbReference type="Proteomes" id="UP001211065"/>
    </source>
</evidence>
<sequence>MKQIQIIFLFIFLYTTIKGSSKEDFIIEEEFKYVTCGSTIKLTHKPTGFKLHSHSITYGSGSGQQSVTAISSADDVNSYWIVEGAFGKERCVRGEAIKCNQHIRVNHLQTKKHLHSHAHVAPLSSEQEVSAYEHTNIEDNFMLRCLKKNVVYWERESEVRLQHVQSSKYLSSNQNHQYRHPIPGQLEVCGTSRQSENEIWIAQEGIYFSTSTY</sequence>
<evidence type="ECO:0000313" key="5">
    <source>
        <dbReference type="EMBL" id="KAJ3225368.1"/>
    </source>
</evidence>
<evidence type="ECO:0000256" key="2">
    <source>
        <dbReference type="ARBA" id="ARBA00022737"/>
    </source>
</evidence>
<dbReference type="InterPro" id="IPR016093">
    <property type="entry name" value="MIR_motif"/>
</dbReference>
<dbReference type="PROSITE" id="PS50919">
    <property type="entry name" value="MIR"/>
    <property type="match status" value="3"/>
</dbReference>
<dbReference type="CDD" id="cd23279">
    <property type="entry name" value="beta-trefoil_MIR_SDF2-like"/>
    <property type="match status" value="1"/>
</dbReference>
<dbReference type="EMBL" id="JADGJW010000063">
    <property type="protein sequence ID" value="KAJ3225368.1"/>
    <property type="molecule type" value="Genomic_DNA"/>
</dbReference>
<keyword evidence="1 3" id="KW-0732">Signal</keyword>
<dbReference type="SUPFAM" id="SSF82109">
    <property type="entry name" value="MIR domain"/>
    <property type="match status" value="1"/>
</dbReference>
<protein>
    <submittedName>
        <fullName evidence="5">Stromal cell-derived factor 2-like protein 1</fullName>
    </submittedName>
</protein>
<dbReference type="SMART" id="SM00472">
    <property type="entry name" value="MIR"/>
    <property type="match status" value="3"/>
</dbReference>
<dbReference type="AlphaFoldDB" id="A0AAD5U5Q0"/>
<dbReference type="Pfam" id="PF02815">
    <property type="entry name" value="MIR"/>
    <property type="match status" value="1"/>
</dbReference>
<feature type="domain" description="MIR" evidence="4">
    <location>
        <begin position="148"/>
        <end position="205"/>
    </location>
</feature>